<evidence type="ECO:0000313" key="5">
    <source>
        <dbReference type="EMBL" id="RZQ63509.1"/>
    </source>
</evidence>
<dbReference type="InterPro" id="IPR006558">
    <property type="entry name" value="LamG-like"/>
</dbReference>
<dbReference type="AlphaFoldDB" id="A0A4Q7J8H7"/>
<dbReference type="Proteomes" id="UP000292003">
    <property type="component" value="Unassembled WGS sequence"/>
</dbReference>
<dbReference type="InterPro" id="IPR013320">
    <property type="entry name" value="ConA-like_dom_sf"/>
</dbReference>
<keyword evidence="1" id="KW-0732">Signal</keyword>
<dbReference type="SUPFAM" id="SSF49899">
    <property type="entry name" value="Concanavalin A-like lectins/glucanases"/>
    <property type="match status" value="2"/>
</dbReference>
<accession>A0A4Q7J8H7</accession>
<evidence type="ECO:0000313" key="6">
    <source>
        <dbReference type="Proteomes" id="UP000292003"/>
    </source>
</evidence>
<evidence type="ECO:0000259" key="4">
    <source>
        <dbReference type="SMART" id="SM00560"/>
    </source>
</evidence>
<dbReference type="NCBIfam" id="NF033679">
    <property type="entry name" value="DNRLRE_dom"/>
    <property type="match status" value="1"/>
</dbReference>
<feature type="domain" description="LamG-like jellyroll fold" evidence="4">
    <location>
        <begin position="723"/>
        <end position="863"/>
    </location>
</feature>
<reference evidence="5 6" key="1">
    <citation type="submission" date="2019-02" db="EMBL/GenBank/DDBJ databases">
        <title>Draft genome sequence of Amycolatopsis sp. 8-3EHSu isolated from roots of Suaeda maritima.</title>
        <authorList>
            <person name="Duangmal K."/>
            <person name="Chantavorakit T."/>
        </authorList>
    </citation>
    <scope>NUCLEOTIDE SEQUENCE [LARGE SCALE GENOMIC DNA]</scope>
    <source>
        <strain evidence="5 6">8-3EHSu</strain>
    </source>
</reference>
<name>A0A4Q7J8H7_9PSEU</name>
<dbReference type="PANTHER" id="PTHR46943">
    <property type="entry name" value="PENTRAXIN-RELATED PROTEIN PTX3"/>
    <property type="match status" value="1"/>
</dbReference>
<proteinExistence type="predicted"/>
<evidence type="ECO:0000256" key="2">
    <source>
        <dbReference type="ARBA" id="ARBA00023157"/>
    </source>
</evidence>
<dbReference type="PANTHER" id="PTHR46943:SF1">
    <property type="entry name" value="PENTRAXIN-RELATED PROTEIN PTX3"/>
    <property type="match status" value="1"/>
</dbReference>
<dbReference type="SMART" id="SM00560">
    <property type="entry name" value="LamGL"/>
    <property type="match status" value="2"/>
</dbReference>
<keyword evidence="6" id="KW-1185">Reference proteome</keyword>
<dbReference type="Pfam" id="PF13385">
    <property type="entry name" value="Laminin_G_3"/>
    <property type="match status" value="2"/>
</dbReference>
<evidence type="ECO:0000256" key="1">
    <source>
        <dbReference type="ARBA" id="ARBA00022729"/>
    </source>
</evidence>
<evidence type="ECO:0000256" key="3">
    <source>
        <dbReference type="SAM" id="MobiDB-lite"/>
    </source>
</evidence>
<gene>
    <name evidence="5" type="ORF">EWH70_13875</name>
</gene>
<feature type="region of interest" description="Disordered" evidence="3">
    <location>
        <begin position="22"/>
        <end position="47"/>
    </location>
</feature>
<keyword evidence="2" id="KW-1015">Disulfide bond</keyword>
<protein>
    <submittedName>
        <fullName evidence="5">LamG domain-containing protein</fullName>
    </submittedName>
</protein>
<dbReference type="Gene3D" id="2.60.120.200">
    <property type="match status" value="2"/>
</dbReference>
<feature type="domain" description="LamG-like jellyroll fold" evidence="4">
    <location>
        <begin position="938"/>
        <end position="1077"/>
    </location>
</feature>
<sequence length="1085" mass="114966">MTPAAAARQPVTEAADATAALTAAREQGSPVKIASRTTETDEVSANPDGTVTWRQSAQPERVLRDGTWRPVDLTLRRQGDGSVAPVAAAVDLRLSGGGAESPLVVAAREGYEVGLRWPGTLPEPALDGASARYAEVLPGVDLVVTASVLGFHQVLVVKTPEAARNPLLDTIAFGSHLRNASVREGFVDGEPGLQVRDAAGRTVFRGDASRMWDSTASGDHDGLAVAPGEGSRRASMEVDVSADTVAVRPDEAFLADPATTYPVYIDPEYHWAGLKNHHAVVQSGHPDARNYDVNAGDLIDLKAGRATDGSGTSRSYMEMNLTRVRGTVIKGATLRTRVRHSHSCSGGPTDVWLVGGIHAGTTWRNQPGWTRWLASNNRSNNAAYCPSDGGADFDVTGAVRDGAAGHWASVTLMLKAANESDTASWRRFDLNPVLEVRYNSTPNVPAEMSIEGGLFGCTIGPNRPVIATKTPRLRARLSDPDGGMMDAGFRVLRGPSGGATWDGNNKYTGNVPSGSFAEVRVDPGVVPADGIYTWWLWSGDYELVSYSPTCEFEVDTVVPGEPAVSSADFPPGVAVGGPGVTGAFTVKANGTADVHHYLYTVTEKEVGVPATRVDPPALGGDATIRFTPSVSGPQTLWVRSVDRAGNLSPVVGYRFEVEDREPLTPGLVGHWRFNGDGTDAGPGGRHLTAVAAPGFVTGYEDRATQLDGATQWLEQAAAVDTTKTFAVSAWARADRTGRWSSVVSQDGNRTSGFQLQTTVDGKWSFSMFGADADGGGQPHSRAVSTTPVQPGVWTHLTGVYDAGEGTLRLYVDGRRESQVGHRSNWNAAGSFLVGAAQWNGRRQDQFQGAVDEVRVYQRALVPAEAALLANQVVPRARYALDEGSGTSTVDSVTGARATLHGEVSWVTEPGSTAVRLQLAPLSSRAYVSGPRPAMRTDKSYTVSAWVRADTLDQHSRAVVSLGDPKFSPFLLGYRGETGKWGMLVSCSPTQACGTPAVSPAAATTGTWVHLTGVYDTALREARLYVNGELAGKTAGVTGWNGSGDLLIGRGIWTGVPSDDWYGSVDDVRLFSGVPTADGIRELARR</sequence>
<dbReference type="EMBL" id="SFCC01000006">
    <property type="protein sequence ID" value="RZQ63509.1"/>
    <property type="molecule type" value="Genomic_DNA"/>
</dbReference>
<dbReference type="OrthoDB" id="324838at2"/>
<dbReference type="InterPro" id="IPR042837">
    <property type="entry name" value="PTX3"/>
</dbReference>
<dbReference type="RefSeq" id="WP_130475762.1">
    <property type="nucleotide sequence ID" value="NZ_SFCC01000006.1"/>
</dbReference>
<dbReference type="GO" id="GO:0006955">
    <property type="term" value="P:immune response"/>
    <property type="evidence" value="ECO:0007669"/>
    <property type="project" value="InterPro"/>
</dbReference>
<comment type="caution">
    <text evidence="5">The sequence shown here is derived from an EMBL/GenBank/DDBJ whole genome shotgun (WGS) entry which is preliminary data.</text>
</comment>
<organism evidence="5 6">
    <name type="scientific">Amycolatopsis suaedae</name>
    <dbReference type="NCBI Taxonomy" id="2510978"/>
    <lineage>
        <taxon>Bacteria</taxon>
        <taxon>Bacillati</taxon>
        <taxon>Actinomycetota</taxon>
        <taxon>Actinomycetes</taxon>
        <taxon>Pseudonocardiales</taxon>
        <taxon>Pseudonocardiaceae</taxon>
        <taxon>Amycolatopsis</taxon>
    </lineage>
</organism>